<comment type="caution">
    <text evidence="2">The sequence shown here is derived from an EMBL/GenBank/DDBJ whole genome shotgun (WGS) entry which is preliminary data.</text>
</comment>
<gene>
    <name evidence="2" type="ORF">A0H81_02382</name>
</gene>
<keyword evidence="3" id="KW-1185">Reference proteome</keyword>
<protein>
    <submittedName>
        <fullName evidence="2">Uncharacterized protein</fullName>
    </submittedName>
</protein>
<evidence type="ECO:0000256" key="1">
    <source>
        <dbReference type="SAM" id="MobiDB-lite"/>
    </source>
</evidence>
<proteinExistence type="predicted"/>
<evidence type="ECO:0000313" key="3">
    <source>
        <dbReference type="Proteomes" id="UP000092993"/>
    </source>
</evidence>
<feature type="compositionally biased region" description="Basic and acidic residues" evidence="1">
    <location>
        <begin position="104"/>
        <end position="117"/>
    </location>
</feature>
<dbReference type="OrthoDB" id="3268127at2759"/>
<feature type="region of interest" description="Disordered" evidence="1">
    <location>
        <begin position="97"/>
        <end position="117"/>
    </location>
</feature>
<reference evidence="2 3" key="1">
    <citation type="submission" date="2016-03" db="EMBL/GenBank/DDBJ databases">
        <title>Whole genome sequencing of Grifola frondosa 9006-11.</title>
        <authorList>
            <person name="Min B."/>
            <person name="Park H."/>
            <person name="Kim J.-G."/>
            <person name="Cho H."/>
            <person name="Oh Y.-L."/>
            <person name="Kong W.-S."/>
            <person name="Choi I.-G."/>
        </authorList>
    </citation>
    <scope>NUCLEOTIDE SEQUENCE [LARGE SCALE GENOMIC DNA]</scope>
    <source>
        <strain evidence="2 3">9006-11</strain>
    </source>
</reference>
<accession>A0A1C7MLP0</accession>
<dbReference type="EMBL" id="LUGG01000002">
    <property type="protein sequence ID" value="OBZ77773.1"/>
    <property type="molecule type" value="Genomic_DNA"/>
</dbReference>
<dbReference type="AlphaFoldDB" id="A0A1C7MLP0"/>
<sequence length="117" mass="13724">MDDEDEDDDAIINDELFRRIIANTRRKEQHGYRLSYAYDVGSSFDPDMEDVNEWETDLKDLEEEELATYAEEYDLHLEDLRAEDIFSLSDLDYYPIAGEDEDAPTDHEGMDKDVEMA</sequence>
<name>A0A1C7MLP0_GRIFR</name>
<dbReference type="Proteomes" id="UP000092993">
    <property type="component" value="Unassembled WGS sequence"/>
</dbReference>
<evidence type="ECO:0000313" key="2">
    <source>
        <dbReference type="EMBL" id="OBZ77773.1"/>
    </source>
</evidence>
<organism evidence="2 3">
    <name type="scientific">Grifola frondosa</name>
    <name type="common">Maitake</name>
    <name type="synonym">Polyporus frondosus</name>
    <dbReference type="NCBI Taxonomy" id="5627"/>
    <lineage>
        <taxon>Eukaryota</taxon>
        <taxon>Fungi</taxon>
        <taxon>Dikarya</taxon>
        <taxon>Basidiomycota</taxon>
        <taxon>Agaricomycotina</taxon>
        <taxon>Agaricomycetes</taxon>
        <taxon>Polyporales</taxon>
        <taxon>Grifolaceae</taxon>
        <taxon>Grifola</taxon>
    </lineage>
</organism>